<name>A0A409Y0K6_9AGAR</name>
<sequence>MLKNSSLPANWLIRTVPTDVWRHIFGIFHREFTSSIAALDIICTTHVCSRWRSIINGAPELWTKVDVEARCYREFCWAGPNVECLALVLSRSQGLPLTMSLVTANRSPERSDLEPIKAFMRAINRAKTLSIATSFAYSVRLLHPLALMELRDGLKPEPPLFLEELVLDGGIWIDGAITLLSDAWKDAPALKSVSIKDGPCLGESIYDAKSAYLPLHQLAVLWIELHIEDLFKILSSTPRLVTGVFHITAWNGLHQTHTQFVRLDFLRDLTAHAVLEEDEVESEINYADRNEPEMRILEFISSPSLVKLSLCFWRHMWCLASFPKFIDISSSPRIEEFHLDATSGSQEDKIECLKRLPFLRKLDMTIDHYVEEWREERYIGEVFWAALQEWDAEAEEFIVCPYLEKITVGYNAVSTSRVAWTAFAHMAKERWRRSTGSQKFELIITDAYELEEDGELSNLSPLLYLEKYGFNLTIY</sequence>
<gene>
    <name evidence="1" type="ORF">CVT26_006388</name>
</gene>
<reference evidence="1 2" key="1">
    <citation type="journal article" date="2018" name="Evol. Lett.">
        <title>Horizontal gene cluster transfer increased hallucinogenic mushroom diversity.</title>
        <authorList>
            <person name="Reynolds H.T."/>
            <person name="Vijayakumar V."/>
            <person name="Gluck-Thaler E."/>
            <person name="Korotkin H.B."/>
            <person name="Matheny P.B."/>
            <person name="Slot J.C."/>
        </authorList>
    </citation>
    <scope>NUCLEOTIDE SEQUENCE [LARGE SCALE GENOMIC DNA]</scope>
    <source>
        <strain evidence="1 2">SRW20</strain>
    </source>
</reference>
<protein>
    <submittedName>
        <fullName evidence="1">Uncharacterized protein</fullName>
    </submittedName>
</protein>
<dbReference type="InParanoid" id="A0A409Y0K6"/>
<dbReference type="Proteomes" id="UP000284706">
    <property type="component" value="Unassembled WGS sequence"/>
</dbReference>
<proteinExistence type="predicted"/>
<dbReference type="AlphaFoldDB" id="A0A409Y0K6"/>
<dbReference type="EMBL" id="NHYE01001358">
    <property type="protein sequence ID" value="PPQ96539.1"/>
    <property type="molecule type" value="Genomic_DNA"/>
</dbReference>
<comment type="caution">
    <text evidence="1">The sequence shown here is derived from an EMBL/GenBank/DDBJ whole genome shotgun (WGS) entry which is preliminary data.</text>
</comment>
<dbReference type="InterPro" id="IPR036047">
    <property type="entry name" value="F-box-like_dom_sf"/>
</dbReference>
<accession>A0A409Y0K6</accession>
<evidence type="ECO:0000313" key="1">
    <source>
        <dbReference type="EMBL" id="PPQ96539.1"/>
    </source>
</evidence>
<dbReference type="Gene3D" id="1.20.1280.50">
    <property type="match status" value="1"/>
</dbReference>
<evidence type="ECO:0000313" key="2">
    <source>
        <dbReference type="Proteomes" id="UP000284706"/>
    </source>
</evidence>
<organism evidence="1 2">
    <name type="scientific">Gymnopilus dilepis</name>
    <dbReference type="NCBI Taxonomy" id="231916"/>
    <lineage>
        <taxon>Eukaryota</taxon>
        <taxon>Fungi</taxon>
        <taxon>Dikarya</taxon>
        <taxon>Basidiomycota</taxon>
        <taxon>Agaricomycotina</taxon>
        <taxon>Agaricomycetes</taxon>
        <taxon>Agaricomycetidae</taxon>
        <taxon>Agaricales</taxon>
        <taxon>Agaricineae</taxon>
        <taxon>Hymenogastraceae</taxon>
        <taxon>Gymnopilus</taxon>
    </lineage>
</organism>
<dbReference type="OrthoDB" id="2269034at2759"/>
<dbReference type="SUPFAM" id="SSF81383">
    <property type="entry name" value="F-box domain"/>
    <property type="match status" value="1"/>
</dbReference>
<keyword evidence="2" id="KW-1185">Reference proteome</keyword>